<protein>
    <submittedName>
        <fullName evidence="1">Plasmid mobilization protein</fullName>
    </submittedName>
</protein>
<dbReference type="EMBL" id="JQBK01000247">
    <property type="protein sequence ID" value="KRN73872.1"/>
    <property type="molecule type" value="Genomic_DNA"/>
</dbReference>
<accession>A0A0R2J9I1</accession>
<dbReference type="Pfam" id="PF21983">
    <property type="entry name" value="NikA-like"/>
    <property type="match status" value="1"/>
</dbReference>
<evidence type="ECO:0000313" key="1">
    <source>
        <dbReference type="EMBL" id="KRN73872.1"/>
    </source>
</evidence>
<name>A0A0R2J9I1_9LACO</name>
<dbReference type="OrthoDB" id="9804743at2"/>
<reference evidence="1 2" key="1">
    <citation type="journal article" date="2015" name="Genome Announc.">
        <title>Expanding the biotechnology potential of lactobacilli through comparative genomics of 213 strains and associated genera.</title>
        <authorList>
            <person name="Sun Z."/>
            <person name="Harris H.M."/>
            <person name="McCann A."/>
            <person name="Guo C."/>
            <person name="Argimon S."/>
            <person name="Zhang W."/>
            <person name="Yang X."/>
            <person name="Jeffery I.B."/>
            <person name="Cooney J.C."/>
            <person name="Kagawa T.F."/>
            <person name="Liu W."/>
            <person name="Song Y."/>
            <person name="Salvetti E."/>
            <person name="Wrobel A."/>
            <person name="Rasinkangas P."/>
            <person name="Parkhill J."/>
            <person name="Rea M.C."/>
            <person name="O'Sullivan O."/>
            <person name="Ritari J."/>
            <person name="Douillard F.P."/>
            <person name="Paul Ross R."/>
            <person name="Yang R."/>
            <person name="Briner A.E."/>
            <person name="Felis G.E."/>
            <person name="de Vos W.M."/>
            <person name="Barrangou R."/>
            <person name="Klaenhammer T.R."/>
            <person name="Caufield P.W."/>
            <person name="Cui Y."/>
            <person name="Zhang H."/>
            <person name="O'Toole P.W."/>
        </authorList>
    </citation>
    <scope>NUCLEOTIDE SEQUENCE [LARGE SCALE GENOMIC DNA]</scope>
    <source>
        <strain evidence="1 2">DSM 15353</strain>
    </source>
</reference>
<dbReference type="PATRIC" id="fig|89059.3.peg.1075"/>
<dbReference type="InterPro" id="IPR053842">
    <property type="entry name" value="NikA-like"/>
</dbReference>
<comment type="caution">
    <text evidence="1">The sequence shown here is derived from an EMBL/GenBank/DDBJ whole genome shotgun (WGS) entry which is preliminary data.</text>
</comment>
<gene>
    <name evidence="1" type="ORF">IV43_GL001017</name>
</gene>
<organism evidence="1 2">
    <name type="scientific">Ligilactobacillus acidipiscis</name>
    <dbReference type="NCBI Taxonomy" id="89059"/>
    <lineage>
        <taxon>Bacteria</taxon>
        <taxon>Bacillati</taxon>
        <taxon>Bacillota</taxon>
        <taxon>Bacilli</taxon>
        <taxon>Lactobacillales</taxon>
        <taxon>Lactobacillaceae</taxon>
        <taxon>Ligilactobacillus</taxon>
    </lineage>
</organism>
<dbReference type="Proteomes" id="UP000051491">
    <property type="component" value="Unassembled WGS sequence"/>
</dbReference>
<proteinExistence type="predicted"/>
<dbReference type="AlphaFoldDB" id="A0A0R2J9I1"/>
<sequence length="122" mass="14156">MYSEKQEKHLHIRVSNSDYEKVKKSAELYGLSMGQYAKKIISKSRLKQPKFAYSDARKIQTELNYIGNNLNQYTKALNITLKHASETSPENTLFLQKKLIADANHNLTEIKKKVDGIWQQLQ</sequence>
<dbReference type="RefSeq" id="WP_056988228.1">
    <property type="nucleotide sequence ID" value="NZ_JQBK01000247.1"/>
</dbReference>
<evidence type="ECO:0000313" key="2">
    <source>
        <dbReference type="Proteomes" id="UP000051491"/>
    </source>
</evidence>